<proteinExistence type="predicted"/>
<gene>
    <name evidence="2" type="ORF">GXN74_01380</name>
</gene>
<reference evidence="2 3" key="1">
    <citation type="submission" date="2020-01" db="EMBL/GenBank/DDBJ databases">
        <title>Anaeroalcalibacter tamaniensis gen. nov., sp. nov., moderately halophilic strictly anaerobic fermenter bacterium from mud volcano of Taman peninsula.</title>
        <authorList>
            <person name="Frolova A."/>
            <person name="Merkel A.Y."/>
            <person name="Slobodkin A.I."/>
        </authorList>
    </citation>
    <scope>NUCLEOTIDE SEQUENCE [LARGE SCALE GENOMIC DNA]</scope>
    <source>
        <strain evidence="2 3">F-3ap</strain>
    </source>
</reference>
<keyword evidence="3" id="KW-1185">Reference proteome</keyword>
<feature type="region of interest" description="Disordered" evidence="1">
    <location>
        <begin position="1"/>
        <end position="22"/>
    </location>
</feature>
<evidence type="ECO:0000313" key="3">
    <source>
        <dbReference type="Proteomes" id="UP000461585"/>
    </source>
</evidence>
<evidence type="ECO:0000313" key="2">
    <source>
        <dbReference type="EMBL" id="NDL66399.1"/>
    </source>
</evidence>
<sequence length="221" mass="24468">MPRIVDRADKDREPTASHPAQEFHKGYAGRQKLVGKAKQRMPYAAEHSFNPQCVSLQEILPASHGCFAGMILAGKVGWRRHAIQDIFNDGACIVFVRDKTIRQLVVESSTAAFHPSNLDAAFVSTVLAAYAQAAVAIGQVRTAFRTDPVCFLSRKIKKSSSSLYISVYFDIIIITVGPEERDPAKMSSLGFFLFFFNDSILINSATGNQFFLKSFQLVKNS</sequence>
<dbReference type="Proteomes" id="UP000461585">
    <property type="component" value="Unassembled WGS sequence"/>
</dbReference>
<protein>
    <submittedName>
        <fullName evidence="2">Uncharacterized protein</fullName>
    </submittedName>
</protein>
<accession>A0A7X5HTK6</accession>
<dbReference type="AlphaFoldDB" id="A0A7X5HTK6"/>
<organism evidence="2 3">
    <name type="scientific">Anaerotalea alkaliphila</name>
    <dbReference type="NCBI Taxonomy" id="2662126"/>
    <lineage>
        <taxon>Bacteria</taxon>
        <taxon>Bacillati</taxon>
        <taxon>Bacillota</taxon>
        <taxon>Clostridia</taxon>
        <taxon>Eubacteriales</taxon>
        <taxon>Anaerotalea</taxon>
    </lineage>
</organism>
<comment type="caution">
    <text evidence="2">The sequence shown here is derived from an EMBL/GenBank/DDBJ whole genome shotgun (WGS) entry which is preliminary data.</text>
</comment>
<evidence type="ECO:0000256" key="1">
    <source>
        <dbReference type="SAM" id="MobiDB-lite"/>
    </source>
</evidence>
<dbReference type="EMBL" id="JAAEEH010000002">
    <property type="protein sequence ID" value="NDL66399.1"/>
    <property type="molecule type" value="Genomic_DNA"/>
</dbReference>
<name>A0A7X5HTK6_9FIRM</name>